<accession>A0A513X062</accession>
<reference evidence="2" key="1">
    <citation type="journal article" date="2019" name="Mar. Biol. Res.">
        <title>Mitochondrial gene rearrangement and phylogenetic relationships in the Amphilepidida and Ophiacanthida (Echinodermata, Ophiuroidea).</title>
        <authorList>
            <person name="Lee T."/>
            <person name="Bae Y.J."/>
            <person name="Shin S."/>
        </authorList>
    </citation>
    <scope>NUCLEOTIDE SEQUENCE</scope>
</reference>
<dbReference type="Gene3D" id="1.10.287.3510">
    <property type="match status" value="1"/>
</dbReference>
<protein>
    <submittedName>
        <fullName evidence="2">NADH dehydrogenase subunit 4L</fullName>
    </submittedName>
</protein>
<evidence type="ECO:0000256" key="1">
    <source>
        <dbReference type="SAM" id="Phobius"/>
    </source>
</evidence>
<keyword evidence="1" id="KW-0812">Transmembrane</keyword>
<geneLocation type="mitochondrion" evidence="2"/>
<dbReference type="AlphaFoldDB" id="A0A513X062"/>
<evidence type="ECO:0000313" key="2">
    <source>
        <dbReference type="EMBL" id="QDH07324.1"/>
    </source>
</evidence>
<name>A0A513X062_9ECHI</name>
<organism evidence="2">
    <name type="scientific">Ophiarachnella infernalis</name>
    <dbReference type="NCBI Taxonomy" id="2587522"/>
    <lineage>
        <taxon>Eukaryota</taxon>
        <taxon>Metazoa</taxon>
        <taxon>Echinodermata</taxon>
        <taxon>Eleutherozoa</taxon>
        <taxon>Asterozoa</taxon>
        <taxon>Ophiuroidea</taxon>
        <taxon>Myophiuroidea</taxon>
        <taxon>Metophiurida</taxon>
        <taxon>Ophintegrida</taxon>
        <taxon>Amphilepidida</taxon>
        <taxon>Ophiurina</taxon>
        <taxon>Ophiodermatina</taxon>
        <taxon>Ophiodermatidae</taxon>
        <taxon>Ophiarachnella</taxon>
    </lineage>
</organism>
<proteinExistence type="predicted"/>
<keyword evidence="1" id="KW-0472">Membrane</keyword>
<keyword evidence="1" id="KW-1133">Transmembrane helix</keyword>
<keyword evidence="2" id="KW-0496">Mitochondrion</keyword>
<sequence>MNVFLFILIFSTTTALFALIYHNKFILSMIICFESILLNILIFNFLLFLFNNNSCLNSLSVFLLTLSAVEGSIGISILTLITRSFSTNNITALNTLKN</sequence>
<gene>
    <name evidence="2" type="primary">ND4L</name>
</gene>
<dbReference type="EMBL" id="MH424435">
    <property type="protein sequence ID" value="QDH07324.1"/>
    <property type="molecule type" value="Genomic_DNA"/>
</dbReference>
<feature type="transmembrane region" description="Helical" evidence="1">
    <location>
        <begin position="25"/>
        <end position="49"/>
    </location>
</feature>
<feature type="transmembrane region" description="Helical" evidence="1">
    <location>
        <begin position="61"/>
        <end position="81"/>
    </location>
</feature>